<name>A9PDL2_POPTR</name>
<dbReference type="AlphaFoldDB" id="A9PDL2"/>
<dbReference type="EMBL" id="EF146386">
    <property type="protein sequence ID" value="ABK94465.1"/>
    <property type="molecule type" value="mRNA"/>
</dbReference>
<proteinExistence type="evidence at transcript level"/>
<accession>A9PDL2</accession>
<sequence length="37" mass="4146">MMTSTISCFLQVSCFEGEQEGVDELSFSLATQRVFHS</sequence>
<reference evidence="1" key="1">
    <citation type="journal article" date="2008" name="BMC Genomics">
        <title>Analysis of 4,664 high-quality sequence-finished poplar full-length cDNA clones and their utility for the discovery of genes responding to insect feeding.</title>
        <authorList>
            <person name="Ralph S.G."/>
            <person name="Chun H.J."/>
            <person name="Cooper D."/>
            <person name="Kirkpatrick R."/>
            <person name="Kolosova N."/>
            <person name="Gunter L."/>
            <person name="Tuskan G.A."/>
            <person name="Douglas C.J."/>
            <person name="Holt R.A."/>
            <person name="Jones S.J."/>
            <person name="Marra M.A."/>
            <person name="Bohlmann J."/>
        </authorList>
    </citation>
    <scope>NUCLEOTIDE SEQUENCE</scope>
    <source>
        <tissue evidence="1">Phloem and cambium</tissue>
    </source>
</reference>
<organism evidence="1">
    <name type="scientific">Populus trichocarpa</name>
    <name type="common">Western balsam poplar</name>
    <name type="synonym">Populus balsamifera subsp. trichocarpa</name>
    <dbReference type="NCBI Taxonomy" id="3694"/>
    <lineage>
        <taxon>Eukaryota</taxon>
        <taxon>Viridiplantae</taxon>
        <taxon>Streptophyta</taxon>
        <taxon>Embryophyta</taxon>
        <taxon>Tracheophyta</taxon>
        <taxon>Spermatophyta</taxon>
        <taxon>Magnoliopsida</taxon>
        <taxon>eudicotyledons</taxon>
        <taxon>Gunneridae</taxon>
        <taxon>Pentapetalae</taxon>
        <taxon>rosids</taxon>
        <taxon>fabids</taxon>
        <taxon>Malpighiales</taxon>
        <taxon>Salicaceae</taxon>
        <taxon>Saliceae</taxon>
        <taxon>Populus</taxon>
    </lineage>
</organism>
<protein>
    <submittedName>
        <fullName evidence="1">Uncharacterized protein</fullName>
    </submittedName>
</protein>
<evidence type="ECO:0000313" key="1">
    <source>
        <dbReference type="EMBL" id="ABK94465.1"/>
    </source>
</evidence>